<dbReference type="Proteomes" id="UP000008068">
    <property type="component" value="Unassembled WGS sequence"/>
</dbReference>
<name>G0MBK0_CAEBE</name>
<dbReference type="InterPro" id="IPR016197">
    <property type="entry name" value="Chromo-like_dom_sf"/>
</dbReference>
<dbReference type="HOGENOM" id="CLU_1157287_0_0_1"/>
<evidence type="ECO:0000313" key="3">
    <source>
        <dbReference type="Proteomes" id="UP000008068"/>
    </source>
</evidence>
<protein>
    <recommendedName>
        <fullName evidence="4">Chromo domain-containing protein</fullName>
    </recommendedName>
</protein>
<feature type="compositionally biased region" description="Basic and acidic residues" evidence="1">
    <location>
        <begin position="34"/>
        <end position="45"/>
    </location>
</feature>
<dbReference type="Gene3D" id="2.40.50.40">
    <property type="match status" value="1"/>
</dbReference>
<feature type="compositionally biased region" description="Low complexity" evidence="1">
    <location>
        <begin position="60"/>
        <end position="79"/>
    </location>
</feature>
<organism evidence="3">
    <name type="scientific">Caenorhabditis brenneri</name>
    <name type="common">Nematode worm</name>
    <dbReference type="NCBI Taxonomy" id="135651"/>
    <lineage>
        <taxon>Eukaryota</taxon>
        <taxon>Metazoa</taxon>
        <taxon>Ecdysozoa</taxon>
        <taxon>Nematoda</taxon>
        <taxon>Chromadorea</taxon>
        <taxon>Rhabditida</taxon>
        <taxon>Rhabditina</taxon>
        <taxon>Rhabditomorpha</taxon>
        <taxon>Rhabditoidea</taxon>
        <taxon>Rhabditidae</taxon>
        <taxon>Peloderinae</taxon>
        <taxon>Caenorhabditis</taxon>
    </lineage>
</organism>
<feature type="region of interest" description="Disordered" evidence="1">
    <location>
        <begin position="34"/>
        <end position="113"/>
    </location>
</feature>
<accession>G0MBK0</accession>
<evidence type="ECO:0008006" key="4">
    <source>
        <dbReference type="Google" id="ProtNLM"/>
    </source>
</evidence>
<keyword evidence="3" id="KW-1185">Reference proteome</keyword>
<dbReference type="EMBL" id="GL379788">
    <property type="protein sequence ID" value="EGT40331.1"/>
    <property type="molecule type" value="Genomic_DNA"/>
</dbReference>
<proteinExistence type="predicted"/>
<feature type="compositionally biased region" description="Basic and acidic residues" evidence="1">
    <location>
        <begin position="94"/>
        <end position="103"/>
    </location>
</feature>
<evidence type="ECO:0000313" key="2">
    <source>
        <dbReference type="EMBL" id="EGT40331.1"/>
    </source>
</evidence>
<sequence length="240" mass="26638">MDQEKYEVEAILDEKGRGSNKQFLVKWKHRAGRADARRAEARVQEQARQADALVQERAHQAGGQVQEEGARAEGQGQEGAYRDEDHVQEEDPRDEGQAQEEAHQAVGQEQEETRRLFASHAAAYRKAAAADAVRRDEAEASRRQHEIDACRFENAMIKLGMPAPRAEDEAAHSIGVLLNGEVHSPVRRVIGHEKKADGTLAFAVELENGDEVGILQEHIFQLCGQMAINYLASKVVTGML</sequence>
<dbReference type="AlphaFoldDB" id="G0MBK0"/>
<gene>
    <name evidence="2" type="ORF">CAEBREN_09218</name>
</gene>
<evidence type="ECO:0000256" key="1">
    <source>
        <dbReference type="SAM" id="MobiDB-lite"/>
    </source>
</evidence>
<dbReference type="SUPFAM" id="SSF54160">
    <property type="entry name" value="Chromo domain-like"/>
    <property type="match status" value="1"/>
</dbReference>
<dbReference type="InParanoid" id="G0MBK0"/>
<reference evidence="3" key="1">
    <citation type="submission" date="2011-07" db="EMBL/GenBank/DDBJ databases">
        <authorList>
            <consortium name="Caenorhabditis brenneri Sequencing and Analysis Consortium"/>
            <person name="Wilson R.K."/>
        </authorList>
    </citation>
    <scope>NUCLEOTIDE SEQUENCE [LARGE SCALE GENOMIC DNA]</scope>
    <source>
        <strain evidence="3">PB2801</strain>
    </source>
</reference>